<dbReference type="Proteomes" id="UP000230790">
    <property type="component" value="Unassembled WGS sequence"/>
</dbReference>
<protein>
    <submittedName>
        <fullName evidence="1">Uncharacterized protein</fullName>
    </submittedName>
</protein>
<comment type="caution">
    <text evidence="1">The sequence shown here is derived from an EMBL/GenBank/DDBJ whole genome shotgun (WGS) entry which is preliminary data.</text>
</comment>
<reference evidence="1 2" key="1">
    <citation type="submission" date="2017-11" db="EMBL/GenBank/DDBJ databases">
        <title>Evolution of Phototrophy in the Chloroflexi Phylum Driven by Horizontal Gene Transfer.</title>
        <authorList>
            <person name="Ward L.M."/>
            <person name="Hemp J."/>
            <person name="Shih P.M."/>
            <person name="Mcglynn S.E."/>
            <person name="Fischer W."/>
        </authorList>
    </citation>
    <scope>NUCLEOTIDE SEQUENCE [LARGE SCALE GENOMIC DNA]</scope>
    <source>
        <strain evidence="1">JP3_7</strain>
    </source>
</reference>
<name>A0A2M8Q639_9CHLR</name>
<gene>
    <name evidence="1" type="ORF">CUN48_19780</name>
</gene>
<feature type="non-terminal residue" evidence="1">
    <location>
        <position position="101"/>
    </location>
</feature>
<evidence type="ECO:0000313" key="1">
    <source>
        <dbReference type="EMBL" id="PJF45264.1"/>
    </source>
</evidence>
<organism evidence="1 2">
    <name type="scientific">Candidatus Thermofonsia Clade 3 bacterium</name>
    <dbReference type="NCBI Taxonomy" id="2364212"/>
    <lineage>
        <taxon>Bacteria</taxon>
        <taxon>Bacillati</taxon>
        <taxon>Chloroflexota</taxon>
        <taxon>Candidatus Thermofontia</taxon>
        <taxon>Candidatus Thermofonsia Clade 3</taxon>
    </lineage>
</organism>
<dbReference type="AlphaFoldDB" id="A0A2M8Q639"/>
<dbReference type="EMBL" id="PGTN01001274">
    <property type="protein sequence ID" value="PJF45264.1"/>
    <property type="molecule type" value="Genomic_DNA"/>
</dbReference>
<feature type="non-terminal residue" evidence="1">
    <location>
        <position position="1"/>
    </location>
</feature>
<proteinExistence type="predicted"/>
<accession>A0A2M8Q639</accession>
<sequence>QSFVSNLTIPADAPEGPFVLDAITQYSLGGNPTARWVQPTFVERSGSDVSAAAAAASPGAAAPYALVTSSGGQIFFFAAQPTSLPAPVNVGSGTQPAVACQ</sequence>
<evidence type="ECO:0000313" key="2">
    <source>
        <dbReference type="Proteomes" id="UP000230790"/>
    </source>
</evidence>